<gene>
    <name evidence="3" type="ORF">DD666_02630</name>
</gene>
<dbReference type="InterPro" id="IPR005064">
    <property type="entry name" value="BUG"/>
</dbReference>
<dbReference type="PANTHER" id="PTHR42928:SF5">
    <property type="entry name" value="BLR1237 PROTEIN"/>
    <property type="match status" value="1"/>
</dbReference>
<dbReference type="EMBL" id="DOEK01000004">
    <property type="protein sequence ID" value="HBP28295.1"/>
    <property type="molecule type" value="Genomic_DNA"/>
</dbReference>
<comment type="caution">
    <text evidence="3">The sequence shown here is derived from an EMBL/GenBank/DDBJ whole genome shotgun (WGS) entry which is preliminary data.</text>
</comment>
<feature type="chain" id="PRO_5017040975" evidence="2">
    <location>
        <begin position="28"/>
        <end position="324"/>
    </location>
</feature>
<dbReference type="PIRSF" id="PIRSF017082">
    <property type="entry name" value="YflP"/>
    <property type="match status" value="1"/>
</dbReference>
<dbReference type="AlphaFoldDB" id="A0A356LCQ3"/>
<feature type="signal peptide" evidence="2">
    <location>
        <begin position="1"/>
        <end position="27"/>
    </location>
</feature>
<dbReference type="CDD" id="cd07012">
    <property type="entry name" value="PBP2_Bug_TTT"/>
    <property type="match status" value="1"/>
</dbReference>
<protein>
    <submittedName>
        <fullName evidence="3">ABC transporter substrate-binding protein</fullName>
    </submittedName>
</protein>
<reference evidence="3 4" key="1">
    <citation type="journal article" date="2018" name="Nat. Biotechnol.">
        <title>A standardized bacterial taxonomy based on genome phylogeny substantially revises the tree of life.</title>
        <authorList>
            <person name="Parks D.H."/>
            <person name="Chuvochina M."/>
            <person name="Waite D.W."/>
            <person name="Rinke C."/>
            <person name="Skarshewski A."/>
            <person name="Chaumeil P.A."/>
            <person name="Hugenholtz P."/>
        </authorList>
    </citation>
    <scope>NUCLEOTIDE SEQUENCE [LARGE SCALE GENOMIC DNA]</scope>
    <source>
        <strain evidence="3">UBA10707</strain>
    </source>
</reference>
<dbReference type="Pfam" id="PF03401">
    <property type="entry name" value="TctC"/>
    <property type="match status" value="1"/>
</dbReference>
<evidence type="ECO:0000256" key="1">
    <source>
        <dbReference type="ARBA" id="ARBA00006987"/>
    </source>
</evidence>
<dbReference type="Gene3D" id="3.40.190.10">
    <property type="entry name" value="Periplasmic binding protein-like II"/>
    <property type="match status" value="1"/>
</dbReference>
<name>A0A356LCQ3_9BURK</name>
<proteinExistence type="inferred from homology"/>
<dbReference type="Proteomes" id="UP000264036">
    <property type="component" value="Unassembled WGS sequence"/>
</dbReference>
<comment type="similarity">
    <text evidence="1">Belongs to the UPF0065 (bug) family.</text>
</comment>
<evidence type="ECO:0000313" key="4">
    <source>
        <dbReference type="Proteomes" id="UP000264036"/>
    </source>
</evidence>
<dbReference type="InterPro" id="IPR042100">
    <property type="entry name" value="Bug_dom1"/>
</dbReference>
<evidence type="ECO:0000313" key="3">
    <source>
        <dbReference type="EMBL" id="HBP28295.1"/>
    </source>
</evidence>
<evidence type="ECO:0000256" key="2">
    <source>
        <dbReference type="SAM" id="SignalP"/>
    </source>
</evidence>
<organism evidence="3 4">
    <name type="scientific">Advenella kashmirensis</name>
    <dbReference type="NCBI Taxonomy" id="310575"/>
    <lineage>
        <taxon>Bacteria</taxon>
        <taxon>Pseudomonadati</taxon>
        <taxon>Pseudomonadota</taxon>
        <taxon>Betaproteobacteria</taxon>
        <taxon>Burkholderiales</taxon>
        <taxon>Alcaligenaceae</taxon>
    </lineage>
</organism>
<dbReference type="Gene3D" id="3.40.190.150">
    <property type="entry name" value="Bordetella uptake gene, domain 1"/>
    <property type="match status" value="1"/>
</dbReference>
<dbReference type="PANTHER" id="PTHR42928">
    <property type="entry name" value="TRICARBOXYLATE-BINDING PROTEIN"/>
    <property type="match status" value="1"/>
</dbReference>
<sequence length="324" mass="34555">MNKRPFLRSLVLSAVTLVPGLPSQAWAQNDTIKIVVGYPAGGILDALARAVAEEYRKAGNGQAYVENKPGASTMMAATEVARSKPDGRTVLLSHSMPFTSYPYTYAKLNYSPNDLVPVANLANVPIVMSTGSVQPYKTIQEYMAAVKADPALGAVGLAGLGGPTHFGVLQMAKHQNVKLEPASYSGGPQLVNDEMGGHVPLGVDAAGAQMELYRAGKIRFLGLAGTQPVSFLPGVKTLHEQGIEGFENVKIWYGAYVPKGTPPETVARLEESFIAIAKNAELRKNFEKLGLELTGESAASMKALLEKENKVWGPIIKESGFKAN</sequence>
<keyword evidence="2" id="KW-0732">Signal</keyword>
<accession>A0A356LCQ3</accession>